<protein>
    <submittedName>
        <fullName evidence="1">Uncharacterized protein</fullName>
    </submittedName>
</protein>
<accession>A0A024T7M0</accession>
<reference evidence="1" key="1">
    <citation type="submission" date="2013-12" db="EMBL/GenBank/DDBJ databases">
        <title>The Genome Sequence of Aphanomyces invadans NJM9701.</title>
        <authorList>
            <consortium name="The Broad Institute Genomics Platform"/>
            <person name="Russ C."/>
            <person name="Tyler B."/>
            <person name="van West P."/>
            <person name="Dieguez-Uribeondo J."/>
            <person name="Young S.K."/>
            <person name="Zeng Q."/>
            <person name="Gargeya S."/>
            <person name="Fitzgerald M."/>
            <person name="Abouelleil A."/>
            <person name="Alvarado L."/>
            <person name="Chapman S.B."/>
            <person name="Gainer-Dewar J."/>
            <person name="Goldberg J."/>
            <person name="Griggs A."/>
            <person name="Gujja S."/>
            <person name="Hansen M."/>
            <person name="Howarth C."/>
            <person name="Imamovic A."/>
            <person name="Ireland A."/>
            <person name="Larimer J."/>
            <person name="McCowan C."/>
            <person name="Murphy C."/>
            <person name="Pearson M."/>
            <person name="Poon T.W."/>
            <person name="Priest M."/>
            <person name="Roberts A."/>
            <person name="Saif S."/>
            <person name="Shea T."/>
            <person name="Sykes S."/>
            <person name="Wortman J."/>
            <person name="Nusbaum C."/>
            <person name="Birren B."/>
        </authorList>
    </citation>
    <scope>NUCLEOTIDE SEQUENCE [LARGE SCALE GENOMIC DNA]</scope>
    <source>
        <strain evidence="1">NJM9701</strain>
    </source>
</reference>
<sequence length="103" mass="11661">MRRSLNLMVLMADNATGITWIMSSKSFPAVNSVGVRHGLGDILVEGLSELKILEVKQRSYEYTVRLSDYMLPFAHQHCGFDFTFQQDNREVLQQSIPGSTPLK</sequence>
<evidence type="ECO:0000313" key="1">
    <source>
        <dbReference type="EMBL" id="ETV89925.1"/>
    </source>
</evidence>
<dbReference type="RefSeq" id="XP_008881443.1">
    <property type="nucleotide sequence ID" value="XM_008883221.1"/>
</dbReference>
<dbReference type="VEuPathDB" id="FungiDB:H310_15234"/>
<dbReference type="AlphaFoldDB" id="A0A024T7M0"/>
<proteinExistence type="predicted"/>
<dbReference type="OrthoDB" id="114024at2759"/>
<name>A0A024T7M0_9STRA</name>
<dbReference type="EMBL" id="KI914190">
    <property type="protein sequence ID" value="ETV89925.1"/>
    <property type="molecule type" value="Genomic_DNA"/>
</dbReference>
<organism evidence="1">
    <name type="scientific">Aphanomyces invadans</name>
    <dbReference type="NCBI Taxonomy" id="157072"/>
    <lineage>
        <taxon>Eukaryota</taxon>
        <taxon>Sar</taxon>
        <taxon>Stramenopiles</taxon>
        <taxon>Oomycota</taxon>
        <taxon>Saprolegniomycetes</taxon>
        <taxon>Saprolegniales</taxon>
        <taxon>Verrucalvaceae</taxon>
        <taxon>Aphanomyces</taxon>
    </lineage>
</organism>
<dbReference type="GeneID" id="20092284"/>
<gene>
    <name evidence="1" type="ORF">H310_15234</name>
</gene>